<gene>
    <name evidence="1" type="ORF">E5259_01275</name>
</gene>
<reference evidence="1 2" key="1">
    <citation type="submission" date="2019-04" db="EMBL/GenBank/DDBJ databases">
        <authorList>
            <person name="Schori C."/>
            <person name="Ahrens C."/>
        </authorList>
    </citation>
    <scope>NUCLEOTIDE SEQUENCE [LARGE SCALE GENOMIC DNA]</scope>
    <source>
        <strain evidence="1 2">DSM 2950</strain>
    </source>
</reference>
<accession>A0A7G5N317</accession>
<dbReference type="AlphaFoldDB" id="A0A7G5N317"/>
<evidence type="ECO:0000313" key="2">
    <source>
        <dbReference type="Proteomes" id="UP000515789"/>
    </source>
</evidence>
<dbReference type="EMBL" id="CP039126">
    <property type="protein sequence ID" value="QMW81260.1"/>
    <property type="molecule type" value="Genomic_DNA"/>
</dbReference>
<evidence type="ECO:0000313" key="1">
    <source>
        <dbReference type="EMBL" id="QMW81260.1"/>
    </source>
</evidence>
<name>A0A7G5N317_9FIRM</name>
<proteinExistence type="predicted"/>
<organism evidence="1 2">
    <name type="scientific">Blautia producta</name>
    <dbReference type="NCBI Taxonomy" id="33035"/>
    <lineage>
        <taxon>Bacteria</taxon>
        <taxon>Bacillati</taxon>
        <taxon>Bacillota</taxon>
        <taxon>Clostridia</taxon>
        <taxon>Lachnospirales</taxon>
        <taxon>Lachnospiraceae</taxon>
        <taxon>Blautia</taxon>
    </lineage>
</organism>
<protein>
    <submittedName>
        <fullName evidence="1">Uncharacterized protein</fullName>
    </submittedName>
</protein>
<dbReference type="Proteomes" id="UP000515789">
    <property type="component" value="Chromosome"/>
</dbReference>
<sequence>MTDHYDPGVMLSFEVSHNLSNKYSLT</sequence>